<protein>
    <recommendedName>
        <fullName evidence="5">Protein kinase domain-containing protein</fullName>
    </recommendedName>
</protein>
<evidence type="ECO:0000313" key="7">
    <source>
        <dbReference type="Proteomes" id="UP001374893"/>
    </source>
</evidence>
<keyword evidence="2" id="KW-0547">Nucleotide-binding</keyword>
<evidence type="ECO:0000313" key="6">
    <source>
        <dbReference type="EMBL" id="BCX50186.1"/>
    </source>
</evidence>
<dbReference type="PANTHER" id="PTHR43289:SF6">
    <property type="entry name" value="SERINE_THREONINE-PROTEIN KINASE NEKL-3"/>
    <property type="match status" value="1"/>
</dbReference>
<gene>
    <name evidence="6" type="ORF">HAHE_40940</name>
</gene>
<dbReference type="Proteomes" id="UP001374893">
    <property type="component" value="Chromosome"/>
</dbReference>
<keyword evidence="4" id="KW-0067">ATP-binding</keyword>
<dbReference type="InterPro" id="IPR011009">
    <property type="entry name" value="Kinase-like_dom_sf"/>
</dbReference>
<dbReference type="InterPro" id="IPR000719">
    <property type="entry name" value="Prot_kinase_dom"/>
</dbReference>
<evidence type="ECO:0000256" key="4">
    <source>
        <dbReference type="ARBA" id="ARBA00022840"/>
    </source>
</evidence>
<evidence type="ECO:0000259" key="5">
    <source>
        <dbReference type="PROSITE" id="PS50011"/>
    </source>
</evidence>
<dbReference type="SMART" id="SM00220">
    <property type="entry name" value="S_TKc"/>
    <property type="match status" value="1"/>
</dbReference>
<sequence>MSKGEAEIAYCHACGGAMDVSAVEPFSNVECPNCGKHTRVKREFGPYTLLRRHAIGGMSLVFTAQDNTLDREVVVKILNKEYSEDEKRITAFEEEARITASISHPNVVRVFTTGRAFGRFFIAMEFVPGGHFEHQVRERGTIPEGEALPFAIEVIEGLKAAHQSGLIHRDVKPGNILIDGSGSAKIVDFGLALVTKGGKATASEIWATPYYVPPETIEGQSEDFRSDMYAFGATFYHALAGKPPCNEESMDTKRLRQAKLEVKPLAKVASWLDPATCEVIDRCMAYDPKGRFRTYEDLIAAMRDAQQMVRQRPPAPQKTAVPVPSLQSKKRSGGAKAGIALAWLAVLVAVGVAAKVIFGSGSKPPGGAGGGADDTVNPGPIAVGGSNAGAGVARTYREAGEALSAHDFATAAKKFAEVRDNPGVLEPTGSWAACEVVVMNYLDGRSGDADREIVRAIAHIEKARGLNRQLRDRLLEALGDLRRFPPIAPDESKGRGGADELVAILGGLKNWEQGTLGAAEPLLRKVAESSTGGGNAWLKPYADLAKDYLSDLGTLRRNEPKRFNLGASGCRERIEELKNVEGSLKTKGRARFNVGVWIKEFEKAVHLPPPPPPPGSLPKELKDLLAGCRFVEAVDVLRAWEPHEPKLVEQRSALMLLCQSAATFVSELGELAGPEVGKVSIRSRTGRKFERVVGGGDEGLRVADSAGSEADLRWGELDPNSLIDLHRGLVKDSVNDLDKFRRHEQAVAFDFLAGDPERAKAAGDRLAGYSEAFRRRWQKVAPAVRP</sequence>
<dbReference type="CDD" id="cd14014">
    <property type="entry name" value="STKc_PknB_like"/>
    <property type="match status" value="1"/>
</dbReference>
<dbReference type="Pfam" id="PF00069">
    <property type="entry name" value="Pkinase"/>
    <property type="match status" value="1"/>
</dbReference>
<dbReference type="PROSITE" id="PS50011">
    <property type="entry name" value="PROTEIN_KINASE_DOM"/>
    <property type="match status" value="1"/>
</dbReference>
<keyword evidence="7" id="KW-1185">Reference proteome</keyword>
<dbReference type="PROSITE" id="PS00108">
    <property type="entry name" value="PROTEIN_KINASE_ST"/>
    <property type="match status" value="1"/>
</dbReference>
<reference evidence="6 7" key="1">
    <citation type="submission" date="2021-06" db="EMBL/GenBank/DDBJ databases">
        <title>Complete genome of Haloferula helveola possessing various polysaccharide degrading enzymes.</title>
        <authorList>
            <person name="Takami H."/>
            <person name="Huang C."/>
            <person name="Hamasaki K."/>
        </authorList>
    </citation>
    <scope>NUCLEOTIDE SEQUENCE [LARGE SCALE GENOMIC DNA]</scope>
    <source>
        <strain evidence="6 7">CN-1</strain>
    </source>
</reference>
<dbReference type="Gene3D" id="1.10.510.10">
    <property type="entry name" value="Transferase(Phosphotransferase) domain 1"/>
    <property type="match status" value="1"/>
</dbReference>
<evidence type="ECO:0000256" key="3">
    <source>
        <dbReference type="ARBA" id="ARBA00022777"/>
    </source>
</evidence>
<evidence type="ECO:0000256" key="2">
    <source>
        <dbReference type="ARBA" id="ARBA00022741"/>
    </source>
</evidence>
<organism evidence="6 7">
    <name type="scientific">Haloferula helveola</name>
    <dbReference type="NCBI Taxonomy" id="490095"/>
    <lineage>
        <taxon>Bacteria</taxon>
        <taxon>Pseudomonadati</taxon>
        <taxon>Verrucomicrobiota</taxon>
        <taxon>Verrucomicrobiia</taxon>
        <taxon>Verrucomicrobiales</taxon>
        <taxon>Verrucomicrobiaceae</taxon>
        <taxon>Haloferula</taxon>
    </lineage>
</organism>
<dbReference type="InterPro" id="IPR008271">
    <property type="entry name" value="Ser/Thr_kinase_AS"/>
</dbReference>
<dbReference type="EMBL" id="AP024702">
    <property type="protein sequence ID" value="BCX50186.1"/>
    <property type="molecule type" value="Genomic_DNA"/>
</dbReference>
<dbReference type="Gene3D" id="3.30.200.20">
    <property type="entry name" value="Phosphorylase Kinase, domain 1"/>
    <property type="match status" value="1"/>
</dbReference>
<keyword evidence="3" id="KW-0418">Kinase</keyword>
<proteinExistence type="predicted"/>
<name>A0ABM7RI52_9BACT</name>
<feature type="domain" description="Protein kinase" evidence="5">
    <location>
        <begin position="47"/>
        <end position="309"/>
    </location>
</feature>
<dbReference type="PANTHER" id="PTHR43289">
    <property type="entry name" value="MITOGEN-ACTIVATED PROTEIN KINASE KINASE KINASE 20-RELATED"/>
    <property type="match status" value="1"/>
</dbReference>
<dbReference type="RefSeq" id="WP_338687138.1">
    <property type="nucleotide sequence ID" value="NZ_AP024702.1"/>
</dbReference>
<dbReference type="SUPFAM" id="SSF56112">
    <property type="entry name" value="Protein kinase-like (PK-like)"/>
    <property type="match status" value="1"/>
</dbReference>
<evidence type="ECO:0000256" key="1">
    <source>
        <dbReference type="ARBA" id="ARBA00022679"/>
    </source>
</evidence>
<accession>A0ABM7RI52</accession>
<keyword evidence="1" id="KW-0808">Transferase</keyword>